<keyword evidence="3" id="KW-0175">Coiled coil</keyword>
<protein>
    <recommendedName>
        <fullName evidence="2">Antitoxin</fullName>
    </recommendedName>
</protein>
<dbReference type="Gene3D" id="3.40.1620.10">
    <property type="entry name" value="YefM-like domain"/>
    <property type="match status" value="1"/>
</dbReference>
<comment type="caution">
    <text evidence="4">The sequence shown here is derived from an EMBL/GenBank/DDBJ whole genome shotgun (WGS) entry which is preliminary data.</text>
</comment>
<dbReference type="PATRIC" id="fig|517011.3.peg.90"/>
<dbReference type="SUPFAM" id="SSF143120">
    <property type="entry name" value="YefM-like"/>
    <property type="match status" value="1"/>
</dbReference>
<dbReference type="EMBL" id="LDJK01000103">
    <property type="protein sequence ID" value="KRG66910.1"/>
    <property type="molecule type" value="Genomic_DNA"/>
</dbReference>
<dbReference type="NCBIfam" id="TIGR01552">
    <property type="entry name" value="phd_fam"/>
    <property type="match status" value="1"/>
</dbReference>
<sequence length="124" mass="14043">MLHAPITFEPITELTRTTASSVKEHWRKVMQEVREQRMVVVTNHNEPQAVIISADQYRALQAKVEALEQSLDELRNQTPALAELRRGFDERLAVLQQAEAGQRARDLLRRPARLGGKVKAGSGY</sequence>
<name>A0A0R0CMG4_9GAMM</name>
<proteinExistence type="inferred from homology"/>
<comment type="function">
    <text evidence="2">Antitoxin component of a type II toxin-antitoxin (TA) system.</text>
</comment>
<gene>
    <name evidence="4" type="ORF">ABB28_16955</name>
</gene>
<accession>A0A0R0CMG4</accession>
<dbReference type="PANTHER" id="PTHR33713">
    <property type="entry name" value="ANTITOXIN YAFN-RELATED"/>
    <property type="match status" value="1"/>
</dbReference>
<organism evidence="4 5">
    <name type="scientific">Stenotrophomonas chelatiphaga</name>
    <dbReference type="NCBI Taxonomy" id="517011"/>
    <lineage>
        <taxon>Bacteria</taxon>
        <taxon>Pseudomonadati</taxon>
        <taxon>Pseudomonadota</taxon>
        <taxon>Gammaproteobacteria</taxon>
        <taxon>Lysobacterales</taxon>
        <taxon>Lysobacteraceae</taxon>
        <taxon>Stenotrophomonas</taxon>
    </lineage>
</organism>
<evidence type="ECO:0000256" key="2">
    <source>
        <dbReference type="RuleBase" id="RU362080"/>
    </source>
</evidence>
<keyword evidence="5" id="KW-1185">Reference proteome</keyword>
<evidence type="ECO:0000313" key="4">
    <source>
        <dbReference type="EMBL" id="KRG66910.1"/>
    </source>
</evidence>
<dbReference type="InterPro" id="IPR006442">
    <property type="entry name" value="Antitoxin_Phd/YefM"/>
</dbReference>
<dbReference type="InterPro" id="IPR051405">
    <property type="entry name" value="phD/YefM_antitoxin"/>
</dbReference>
<dbReference type="AlphaFoldDB" id="A0A0R0CMG4"/>
<dbReference type="PANTHER" id="PTHR33713:SF10">
    <property type="entry name" value="ANTITOXIN YAFN"/>
    <property type="match status" value="1"/>
</dbReference>
<dbReference type="Pfam" id="PF02604">
    <property type="entry name" value="PhdYeFM_antitox"/>
    <property type="match status" value="1"/>
</dbReference>
<dbReference type="InterPro" id="IPR036165">
    <property type="entry name" value="YefM-like_sf"/>
</dbReference>
<evidence type="ECO:0000256" key="3">
    <source>
        <dbReference type="SAM" id="Coils"/>
    </source>
</evidence>
<dbReference type="Proteomes" id="UP000051386">
    <property type="component" value="Unassembled WGS sequence"/>
</dbReference>
<comment type="similarity">
    <text evidence="1 2">Belongs to the phD/YefM antitoxin family.</text>
</comment>
<feature type="coiled-coil region" evidence="3">
    <location>
        <begin position="57"/>
        <end position="84"/>
    </location>
</feature>
<dbReference type="RefSeq" id="WP_057687534.1">
    <property type="nucleotide sequence ID" value="NZ_JANUEG010000008.1"/>
</dbReference>
<evidence type="ECO:0000313" key="5">
    <source>
        <dbReference type="Proteomes" id="UP000051386"/>
    </source>
</evidence>
<reference evidence="4 5" key="1">
    <citation type="submission" date="2015-05" db="EMBL/GenBank/DDBJ databases">
        <title>Genome sequencing and analysis of members of genus Stenotrophomonas.</title>
        <authorList>
            <person name="Patil P.P."/>
            <person name="Midha S."/>
            <person name="Patil P.B."/>
        </authorList>
    </citation>
    <scope>NUCLEOTIDE SEQUENCE [LARGE SCALE GENOMIC DNA]</scope>
    <source>
        <strain evidence="4 5">DSM 21508</strain>
    </source>
</reference>
<evidence type="ECO:0000256" key="1">
    <source>
        <dbReference type="ARBA" id="ARBA00009981"/>
    </source>
</evidence>